<dbReference type="RefSeq" id="XP_056055725.1">
    <property type="nucleotide sequence ID" value="XM_056198812.1"/>
</dbReference>
<dbReference type="EMBL" id="JAJHUN010000007">
    <property type="protein sequence ID" value="KAJ4155601.1"/>
    <property type="molecule type" value="Genomic_DNA"/>
</dbReference>
<dbReference type="KEGG" id="amus:LMH87_000838"/>
<evidence type="ECO:0000313" key="1">
    <source>
        <dbReference type="EMBL" id="KAJ4155601.1"/>
    </source>
</evidence>
<name>A0A9W8UP70_AKAMU</name>
<sequence length="102" mass="11524">MEPVFSILTFHGLRNTRKKGSFVYPKVTKSRFLFNSWHMTFVRRCRKVNLIAAVSTLPKVSLNTTAVGKCENSVSVALVLRGPFLVTGSDQMKGRCNRYNLV</sequence>
<dbReference type="Proteomes" id="UP001144673">
    <property type="component" value="Chromosome 6"/>
</dbReference>
<keyword evidence="2" id="KW-1185">Reference proteome</keyword>
<dbReference type="AlphaFoldDB" id="A0A9W8UP70"/>
<proteinExistence type="predicted"/>
<protein>
    <submittedName>
        <fullName evidence="1">Uncharacterized protein</fullName>
    </submittedName>
</protein>
<accession>A0A9W8UP70</accession>
<dbReference type="GeneID" id="80887997"/>
<comment type="caution">
    <text evidence="1">The sequence shown here is derived from an EMBL/GenBank/DDBJ whole genome shotgun (WGS) entry which is preliminary data.</text>
</comment>
<gene>
    <name evidence="1" type="ORF">LMH87_000838</name>
</gene>
<reference evidence="1" key="1">
    <citation type="journal article" date="2023" name="Access Microbiol">
        <title>De-novo genome assembly for Akanthomyces muscarius, a biocontrol agent of insect agricultural pests.</title>
        <authorList>
            <person name="Erdos Z."/>
            <person name="Studholme D.J."/>
            <person name="Raymond B."/>
            <person name="Sharma M."/>
        </authorList>
    </citation>
    <scope>NUCLEOTIDE SEQUENCE</scope>
    <source>
        <strain evidence="1">Ve6</strain>
    </source>
</reference>
<evidence type="ECO:0000313" key="2">
    <source>
        <dbReference type="Proteomes" id="UP001144673"/>
    </source>
</evidence>
<organism evidence="1 2">
    <name type="scientific">Akanthomyces muscarius</name>
    <name type="common">Entomopathogenic fungus</name>
    <name type="synonym">Lecanicillium muscarium</name>
    <dbReference type="NCBI Taxonomy" id="2231603"/>
    <lineage>
        <taxon>Eukaryota</taxon>
        <taxon>Fungi</taxon>
        <taxon>Dikarya</taxon>
        <taxon>Ascomycota</taxon>
        <taxon>Pezizomycotina</taxon>
        <taxon>Sordariomycetes</taxon>
        <taxon>Hypocreomycetidae</taxon>
        <taxon>Hypocreales</taxon>
        <taxon>Cordycipitaceae</taxon>
        <taxon>Akanthomyces</taxon>
    </lineage>
</organism>